<name>A0A1H1N6R5_9ACTN</name>
<dbReference type="RefSeq" id="WP_092651167.1">
    <property type="nucleotide sequence ID" value="NZ_LT629732.1"/>
</dbReference>
<reference evidence="2 3" key="1">
    <citation type="submission" date="2016-10" db="EMBL/GenBank/DDBJ databases">
        <authorList>
            <person name="de Groot N.N."/>
        </authorList>
    </citation>
    <scope>NUCLEOTIDE SEQUENCE [LARGE SCALE GENOMIC DNA]</scope>
    <source>
        <strain evidence="2 3">DSM 22024</strain>
    </source>
</reference>
<dbReference type="Proteomes" id="UP000198983">
    <property type="component" value="Chromosome I"/>
</dbReference>
<keyword evidence="2" id="KW-0808">Transferase</keyword>
<keyword evidence="3" id="KW-1185">Reference proteome</keyword>
<dbReference type="SUPFAM" id="SSF56112">
    <property type="entry name" value="Protein kinase-like (PK-like)"/>
    <property type="match status" value="1"/>
</dbReference>
<dbReference type="AlphaFoldDB" id="A0A1H1N6R5"/>
<dbReference type="InterPro" id="IPR011009">
    <property type="entry name" value="Kinase-like_dom_sf"/>
</dbReference>
<feature type="domain" description="Aminoglycoside phosphotransferase" evidence="1">
    <location>
        <begin position="41"/>
        <end position="220"/>
    </location>
</feature>
<evidence type="ECO:0000313" key="3">
    <source>
        <dbReference type="Proteomes" id="UP000198983"/>
    </source>
</evidence>
<evidence type="ECO:0000313" key="2">
    <source>
        <dbReference type="EMBL" id="SDR94664.1"/>
    </source>
</evidence>
<gene>
    <name evidence="2" type="ORF">SAMN04489717_1120</name>
</gene>
<dbReference type="Gene3D" id="3.30.200.70">
    <property type="match status" value="1"/>
</dbReference>
<accession>A0A1H1N6R5</accession>
<dbReference type="Pfam" id="PF01636">
    <property type="entry name" value="APH"/>
    <property type="match status" value="1"/>
</dbReference>
<dbReference type="STRING" id="117157.SAMN04489717_1120"/>
<dbReference type="Gene3D" id="1.20.1270.170">
    <property type="match status" value="1"/>
</dbReference>
<dbReference type="GO" id="GO:0016740">
    <property type="term" value="F:transferase activity"/>
    <property type="evidence" value="ECO:0007669"/>
    <property type="project" value="UniProtKB-KW"/>
</dbReference>
<evidence type="ECO:0000259" key="1">
    <source>
        <dbReference type="Pfam" id="PF01636"/>
    </source>
</evidence>
<protein>
    <submittedName>
        <fullName evidence="2">Phosphotransferase enzyme family protein</fullName>
    </submittedName>
</protein>
<dbReference type="InterPro" id="IPR002575">
    <property type="entry name" value="Aminoglycoside_PTrfase"/>
</dbReference>
<sequence>MQAAEVRRAVAAARSTATALDLAVDDAVVLNDSNRLVVRLTPCDIVARVAPVTHHAGSAEREVELVKRLVQTDSPVAALDARVEPRVFVRDGFAIAMWTYFEPVRRALPSAEYAHALGRLHAGLRQMDVTMPHFMDRVVETQQDVANRDVTPDLTDADRALLANVLRDLRGSIVERGAPEQLLHGEPHPGNVLDTNNGPLFIDFENTAHGPVEYDLAWVPKGVGDRYPKADQDLVDECRGLVLAIVAMHRWRLGDQHPSGRRSGVAFLDVLRAGPPWPALDSVRW</sequence>
<dbReference type="Gene3D" id="1.10.510.10">
    <property type="entry name" value="Transferase(Phosphotransferase) domain 1"/>
    <property type="match status" value="1"/>
</dbReference>
<organism evidence="2 3">
    <name type="scientific">Actinopolymorpha singaporensis</name>
    <dbReference type="NCBI Taxonomy" id="117157"/>
    <lineage>
        <taxon>Bacteria</taxon>
        <taxon>Bacillati</taxon>
        <taxon>Actinomycetota</taxon>
        <taxon>Actinomycetes</taxon>
        <taxon>Propionibacteriales</taxon>
        <taxon>Actinopolymorphaceae</taxon>
        <taxon>Actinopolymorpha</taxon>
    </lineage>
</organism>
<proteinExistence type="predicted"/>
<dbReference type="OrthoDB" id="115252at2"/>
<dbReference type="EMBL" id="LT629732">
    <property type="protein sequence ID" value="SDR94664.1"/>
    <property type="molecule type" value="Genomic_DNA"/>
</dbReference>